<dbReference type="InterPro" id="IPR000600">
    <property type="entry name" value="ROK"/>
</dbReference>
<organism evidence="2 3">
    <name type="scientific">Merdimonas faecis</name>
    <dbReference type="NCBI Taxonomy" id="1653435"/>
    <lineage>
        <taxon>Bacteria</taxon>
        <taxon>Bacillati</taxon>
        <taxon>Bacillota</taxon>
        <taxon>Clostridia</taxon>
        <taxon>Lachnospirales</taxon>
        <taxon>Lachnospiraceae</taxon>
        <taxon>Merdimonas</taxon>
    </lineage>
</organism>
<sequence>MSKQDLVVALELSLPTVTQNLEYLKRTSLIDSSKKITNTGGRNATAFTYLKKAKMAIGIYITAHHMNGVAVDLSGDVELVIKKQAVFDLNSDSYLRELGELVEKIKEEAGIGEKELLGVGISVPGLISDDGETVIYGRTLNFTGRSKEEICKYIPYPCRLVHDSYAAGYIETWKDPDVRNAFYISLSNSVGGSFIVDHEIYAGDTQKGGEIGHMAVVPENGELCYCGKYGCFDTVCRAGKLDEYTNGNLEEFFHRLGAGDERAAALWDVYLDHLASAIYNIRILFDCKVILGGYVGAYIGDYLEDLYQRVDEKNPFEDKAEDYIFACRYKKEASAAGAAIFFVDEFLSDI</sequence>
<dbReference type="EMBL" id="DYXE01000044">
    <property type="protein sequence ID" value="HJH49515.1"/>
    <property type="molecule type" value="Genomic_DNA"/>
</dbReference>
<dbReference type="PANTHER" id="PTHR18964:SF149">
    <property type="entry name" value="BIFUNCTIONAL UDP-N-ACETYLGLUCOSAMINE 2-EPIMERASE_N-ACETYLMANNOSAMINE KINASE"/>
    <property type="match status" value="1"/>
</dbReference>
<gene>
    <name evidence="2" type="ORF">K8V39_04560</name>
</gene>
<dbReference type="SUPFAM" id="SSF53067">
    <property type="entry name" value="Actin-like ATPase domain"/>
    <property type="match status" value="1"/>
</dbReference>
<dbReference type="InterPro" id="IPR043129">
    <property type="entry name" value="ATPase_NBD"/>
</dbReference>
<reference evidence="2" key="1">
    <citation type="journal article" date="2021" name="PeerJ">
        <title>Extensive microbial diversity within the chicken gut microbiome revealed by metagenomics and culture.</title>
        <authorList>
            <person name="Gilroy R."/>
            <person name="Ravi A."/>
            <person name="Getino M."/>
            <person name="Pursley I."/>
            <person name="Horton D.L."/>
            <person name="Alikhan N.F."/>
            <person name="Baker D."/>
            <person name="Gharbi K."/>
            <person name="Hall N."/>
            <person name="Watson M."/>
            <person name="Adriaenssens E.M."/>
            <person name="Foster-Nyarko E."/>
            <person name="Jarju S."/>
            <person name="Secka A."/>
            <person name="Antonio M."/>
            <person name="Oren A."/>
            <person name="Chaudhuri R.R."/>
            <person name="La Ragione R."/>
            <person name="Hildebrand F."/>
            <person name="Pallen M.J."/>
        </authorList>
    </citation>
    <scope>NUCLEOTIDE SEQUENCE</scope>
    <source>
        <strain evidence="2">USAMLcec4-12693</strain>
    </source>
</reference>
<name>A0A9D3AIS1_9FIRM</name>
<reference evidence="2" key="2">
    <citation type="submission" date="2021-09" db="EMBL/GenBank/DDBJ databases">
        <authorList>
            <person name="Gilroy R."/>
        </authorList>
    </citation>
    <scope>NUCLEOTIDE SEQUENCE</scope>
    <source>
        <strain evidence="2">USAMLcec4-12693</strain>
    </source>
</reference>
<proteinExistence type="inferred from homology"/>
<dbReference type="AlphaFoldDB" id="A0A9D3AIS1"/>
<evidence type="ECO:0000313" key="2">
    <source>
        <dbReference type="EMBL" id="HJH49515.1"/>
    </source>
</evidence>
<dbReference type="Pfam" id="PF00480">
    <property type="entry name" value="ROK"/>
    <property type="match status" value="1"/>
</dbReference>
<dbReference type="Gene3D" id="3.30.420.40">
    <property type="match status" value="2"/>
</dbReference>
<protein>
    <submittedName>
        <fullName evidence="2">ROK family protein</fullName>
    </submittedName>
</protein>
<comment type="caution">
    <text evidence="2">The sequence shown here is derived from an EMBL/GenBank/DDBJ whole genome shotgun (WGS) entry which is preliminary data.</text>
</comment>
<accession>A0A9D3AIS1</accession>
<dbReference type="PANTHER" id="PTHR18964">
    <property type="entry name" value="ROK (REPRESSOR, ORF, KINASE) FAMILY"/>
    <property type="match status" value="1"/>
</dbReference>
<dbReference type="RefSeq" id="WP_277237696.1">
    <property type="nucleotide sequence ID" value="NZ_CALWFG010000021.1"/>
</dbReference>
<evidence type="ECO:0000313" key="3">
    <source>
        <dbReference type="Proteomes" id="UP000813420"/>
    </source>
</evidence>
<comment type="similarity">
    <text evidence="1">Belongs to the ROK (NagC/XylR) family.</text>
</comment>
<dbReference type="Proteomes" id="UP000813420">
    <property type="component" value="Unassembled WGS sequence"/>
</dbReference>
<evidence type="ECO:0000256" key="1">
    <source>
        <dbReference type="ARBA" id="ARBA00006479"/>
    </source>
</evidence>